<evidence type="ECO:0000256" key="1">
    <source>
        <dbReference type="ARBA" id="ARBA00007831"/>
    </source>
</evidence>
<dbReference type="InterPro" id="IPR008157">
    <property type="entry name" value="ANX11"/>
</dbReference>
<dbReference type="GO" id="GO:0006909">
    <property type="term" value="P:phagocytosis"/>
    <property type="evidence" value="ECO:0007669"/>
    <property type="project" value="TreeGrafter"/>
</dbReference>
<evidence type="ECO:0000313" key="5">
    <source>
        <dbReference type="Proteomes" id="UP001166674"/>
    </source>
</evidence>
<dbReference type="PANTHER" id="PTHR10502:SF29">
    <property type="entry name" value="ANNEXIN A11"/>
    <property type="match status" value="1"/>
</dbReference>
<dbReference type="GO" id="GO:0012506">
    <property type="term" value="C:vesicle membrane"/>
    <property type="evidence" value="ECO:0007669"/>
    <property type="project" value="TreeGrafter"/>
</dbReference>
<dbReference type="PROSITE" id="PS51897">
    <property type="entry name" value="ANNEXIN_2"/>
    <property type="match status" value="1"/>
</dbReference>
<accession>A0AA41N1U7</accession>
<dbReference type="GO" id="GO:0005737">
    <property type="term" value="C:cytoplasm"/>
    <property type="evidence" value="ECO:0007669"/>
    <property type="project" value="TreeGrafter"/>
</dbReference>
<dbReference type="PANTHER" id="PTHR10502">
    <property type="entry name" value="ANNEXIN"/>
    <property type="match status" value="1"/>
</dbReference>
<gene>
    <name evidence="4" type="ORF">SUZIE_166970</name>
</gene>
<dbReference type="InterPro" id="IPR037104">
    <property type="entry name" value="Annexin_sf"/>
</dbReference>
<evidence type="ECO:0000256" key="3">
    <source>
        <dbReference type="ARBA" id="ARBA00023216"/>
    </source>
</evidence>
<reference evidence="4" key="1">
    <citation type="submission" date="2020-03" db="EMBL/GenBank/DDBJ databases">
        <title>Studies in the Genomics of Life Span.</title>
        <authorList>
            <person name="Glass D."/>
        </authorList>
    </citation>
    <scope>NUCLEOTIDE SEQUENCE</scope>
    <source>
        <strain evidence="4">SUZIE</strain>
        <tissue evidence="4">Muscle</tissue>
    </source>
</reference>
<dbReference type="InterPro" id="IPR001464">
    <property type="entry name" value="Annexin"/>
</dbReference>
<dbReference type="EMBL" id="JAATJV010380944">
    <property type="protein sequence ID" value="MBZ3882244.1"/>
    <property type="molecule type" value="Genomic_DNA"/>
</dbReference>
<dbReference type="SMART" id="SM00335">
    <property type="entry name" value="ANX"/>
    <property type="match status" value="1"/>
</dbReference>
<dbReference type="GO" id="GO:0005509">
    <property type="term" value="F:calcium ion binding"/>
    <property type="evidence" value="ECO:0007669"/>
    <property type="project" value="InterPro"/>
</dbReference>
<dbReference type="PRINTS" id="PR00196">
    <property type="entry name" value="ANNEXIN"/>
</dbReference>
<dbReference type="Proteomes" id="UP001166674">
    <property type="component" value="Unassembled WGS sequence"/>
</dbReference>
<protein>
    <submittedName>
        <fullName evidence="4">Annexin A11</fullName>
    </submittedName>
</protein>
<comment type="caution">
    <text evidence="4">The sequence shown here is derived from an EMBL/GenBank/DDBJ whole genome shotgun (WGS) entry which is preliminary data.</text>
</comment>
<proteinExistence type="inferred from homology"/>
<comment type="similarity">
    <text evidence="1">Belongs to the annexin family.</text>
</comment>
<evidence type="ECO:0000313" key="4">
    <source>
        <dbReference type="EMBL" id="MBZ3882244.1"/>
    </source>
</evidence>
<dbReference type="GO" id="GO:0001786">
    <property type="term" value="F:phosphatidylserine binding"/>
    <property type="evidence" value="ECO:0007669"/>
    <property type="project" value="TreeGrafter"/>
</dbReference>
<dbReference type="GO" id="GO:0032506">
    <property type="term" value="P:cytokinetic process"/>
    <property type="evidence" value="ECO:0007669"/>
    <property type="project" value="TreeGrafter"/>
</dbReference>
<dbReference type="SUPFAM" id="SSF47874">
    <property type="entry name" value="Annexin"/>
    <property type="match status" value="1"/>
</dbReference>
<dbReference type="GO" id="GO:0005886">
    <property type="term" value="C:plasma membrane"/>
    <property type="evidence" value="ECO:0007669"/>
    <property type="project" value="TreeGrafter"/>
</dbReference>
<organism evidence="4 5">
    <name type="scientific">Sciurus carolinensis</name>
    <name type="common">Eastern gray squirrel</name>
    <dbReference type="NCBI Taxonomy" id="30640"/>
    <lineage>
        <taxon>Eukaryota</taxon>
        <taxon>Metazoa</taxon>
        <taxon>Chordata</taxon>
        <taxon>Craniata</taxon>
        <taxon>Vertebrata</taxon>
        <taxon>Euteleostomi</taxon>
        <taxon>Mammalia</taxon>
        <taxon>Eutheria</taxon>
        <taxon>Euarchontoglires</taxon>
        <taxon>Glires</taxon>
        <taxon>Rodentia</taxon>
        <taxon>Sciuromorpha</taxon>
        <taxon>Sciuridae</taxon>
        <taxon>Sciurinae</taxon>
        <taxon>Sciurini</taxon>
        <taxon>Sciurus</taxon>
    </lineage>
</organism>
<dbReference type="GO" id="GO:0005634">
    <property type="term" value="C:nucleus"/>
    <property type="evidence" value="ECO:0007669"/>
    <property type="project" value="TreeGrafter"/>
</dbReference>
<evidence type="ECO:0000256" key="2">
    <source>
        <dbReference type="ARBA" id="ARBA00022737"/>
    </source>
</evidence>
<dbReference type="GO" id="GO:0005544">
    <property type="term" value="F:calcium-dependent phospholipid binding"/>
    <property type="evidence" value="ECO:0007669"/>
    <property type="project" value="InterPro"/>
</dbReference>
<dbReference type="Pfam" id="PF00191">
    <property type="entry name" value="Annexin"/>
    <property type="match status" value="1"/>
</dbReference>
<dbReference type="AlphaFoldDB" id="A0AA41N1U7"/>
<dbReference type="InterPro" id="IPR018502">
    <property type="entry name" value="Annexin_repeat"/>
</dbReference>
<keyword evidence="5" id="KW-1185">Reference proteome</keyword>
<dbReference type="Gene3D" id="1.10.220.10">
    <property type="entry name" value="Annexin"/>
    <property type="match status" value="1"/>
</dbReference>
<keyword evidence="2" id="KW-0677">Repeat</keyword>
<dbReference type="FunFam" id="1.10.220.10:FF:000004">
    <property type="entry name" value="Annexin"/>
    <property type="match status" value="1"/>
</dbReference>
<sequence>MPFIHRTQGPLCQASPCHPWAATNDLPWAATNDLPWTATTASAKLPGYSSSGTVPPAVPPAQLGNRGTITDASGFDPLRVAEVLRKATKGSGTDEQAIMDGLGSGSNKQRQQILLSFKTAYGKGSIKDLESELSGTFEKTIWALMKTPVLIDVYEIKEATQGAGAEDACLMEIRFPQQ</sequence>
<keyword evidence="3" id="KW-0041">Annexin</keyword>
<dbReference type="PRINTS" id="PR01810">
    <property type="entry name" value="ANNEXINXI"/>
</dbReference>
<name>A0AA41N1U7_SCICA</name>